<dbReference type="RefSeq" id="WP_151843694.1">
    <property type="nucleotide sequence ID" value="NZ_WBZJ01000001.1"/>
</dbReference>
<organism evidence="6 7">
    <name type="scientific">Corynebacterium zhongnanshanii</name>
    <dbReference type="NCBI Taxonomy" id="2768834"/>
    <lineage>
        <taxon>Bacteria</taxon>
        <taxon>Bacillati</taxon>
        <taxon>Actinomycetota</taxon>
        <taxon>Actinomycetes</taxon>
        <taxon>Mycobacteriales</taxon>
        <taxon>Corynebacteriaceae</taxon>
        <taxon>Corynebacterium</taxon>
    </lineage>
</organism>
<keyword evidence="3" id="KW-0378">Hydrolase</keyword>
<comment type="similarity">
    <text evidence="1">Belongs to the cutinase family.</text>
</comment>
<feature type="compositionally biased region" description="Polar residues" evidence="5">
    <location>
        <begin position="46"/>
        <end position="56"/>
    </location>
</feature>
<dbReference type="InterPro" id="IPR029058">
    <property type="entry name" value="AB_hydrolase_fold"/>
</dbReference>
<sequence>MRKTLTILGVIVLLVAIVVGVGQWVNNSNNPPGPGQHQAERPGEGDTNQPEDSTNPPGCVAVEVLAAPGTWESRADDDPMNPSANPNSLLLEVTNPLKQQFDPSQVKVWTLPYTAQFRNINAQHEMSYDDSRQEGYSKLAAELTQTHEACPGTKFIIVGFSQGAVIGGDMASDIGNDRGPVPADTIAGVALIADGRMEAGRGTLVGDTSIGGTGAEIALQAVGPLIQGIVPGATMRGPRPDGFNQLNDRVFNLCAKEDLVCDAPVGIGNAIGRAQDLIAANAVHAQYATNGTVVPGQTAPQWIVGWAGDLIRERL</sequence>
<keyword evidence="4" id="KW-1015">Disulfide bond</keyword>
<keyword evidence="7" id="KW-1185">Reference proteome</keyword>
<dbReference type="PANTHER" id="PTHR33630">
    <property type="entry name" value="CUTINASE RV1984C-RELATED-RELATED"/>
    <property type="match status" value="1"/>
</dbReference>
<dbReference type="EMBL" id="WBZJ01000001">
    <property type="protein sequence ID" value="KAB3522804.1"/>
    <property type="molecule type" value="Genomic_DNA"/>
</dbReference>
<dbReference type="Proteomes" id="UP000436181">
    <property type="component" value="Unassembled WGS sequence"/>
</dbReference>
<evidence type="ECO:0000313" key="7">
    <source>
        <dbReference type="Proteomes" id="UP000436181"/>
    </source>
</evidence>
<dbReference type="SUPFAM" id="SSF53474">
    <property type="entry name" value="alpha/beta-Hydrolases"/>
    <property type="match status" value="1"/>
</dbReference>
<evidence type="ECO:0000256" key="4">
    <source>
        <dbReference type="ARBA" id="ARBA00023157"/>
    </source>
</evidence>
<evidence type="ECO:0000256" key="3">
    <source>
        <dbReference type="ARBA" id="ARBA00022801"/>
    </source>
</evidence>
<keyword evidence="2" id="KW-0719">Serine esterase</keyword>
<dbReference type="InterPro" id="IPR000675">
    <property type="entry name" value="Cutinase/axe"/>
</dbReference>
<comment type="caution">
    <text evidence="6">The sequence shown here is derived from an EMBL/GenBank/DDBJ whole genome shotgun (WGS) entry which is preliminary data.</text>
</comment>
<accession>A0ABQ6VF08</accession>
<evidence type="ECO:0000313" key="6">
    <source>
        <dbReference type="EMBL" id="KAB3522804.1"/>
    </source>
</evidence>
<evidence type="ECO:0000256" key="2">
    <source>
        <dbReference type="ARBA" id="ARBA00022487"/>
    </source>
</evidence>
<dbReference type="Gene3D" id="3.40.50.1820">
    <property type="entry name" value="alpha/beta hydrolase"/>
    <property type="match status" value="1"/>
</dbReference>
<feature type="region of interest" description="Disordered" evidence="5">
    <location>
        <begin position="28"/>
        <end position="57"/>
    </location>
</feature>
<evidence type="ECO:0000256" key="1">
    <source>
        <dbReference type="ARBA" id="ARBA00007534"/>
    </source>
</evidence>
<dbReference type="PANTHER" id="PTHR33630:SF9">
    <property type="entry name" value="CUTINASE 4"/>
    <property type="match status" value="1"/>
</dbReference>
<dbReference type="Pfam" id="PF01083">
    <property type="entry name" value="Cutinase"/>
    <property type="match status" value="1"/>
</dbReference>
<proteinExistence type="inferred from homology"/>
<dbReference type="SMART" id="SM01110">
    <property type="entry name" value="Cutinase"/>
    <property type="match status" value="1"/>
</dbReference>
<reference evidence="6 7" key="1">
    <citation type="submission" date="2019-10" db="EMBL/GenBank/DDBJ databases">
        <title>Corynebacterium sp novel species isolated from the respiratory tract of Marmot.</title>
        <authorList>
            <person name="Zhang G."/>
        </authorList>
    </citation>
    <scope>NUCLEOTIDE SEQUENCE [LARGE SCALE GENOMIC DNA]</scope>
    <source>
        <strain evidence="6 7">336</strain>
    </source>
</reference>
<name>A0ABQ6VF08_9CORY</name>
<protein>
    <submittedName>
        <fullName evidence="6">Cutinase family protein</fullName>
    </submittedName>
</protein>
<evidence type="ECO:0000256" key="5">
    <source>
        <dbReference type="SAM" id="MobiDB-lite"/>
    </source>
</evidence>
<gene>
    <name evidence="6" type="ORF">F8377_01125</name>
</gene>